<reference evidence="4 5" key="1">
    <citation type="submission" date="2020-02" db="EMBL/GenBank/DDBJ databases">
        <title>Broccoli isolated Pseudomonas sp.</title>
        <authorList>
            <person name="Fujikawa T."/>
            <person name="Sawada H."/>
        </authorList>
    </citation>
    <scope>NUCLEOTIDE SEQUENCE [LARGE SCALE GENOMIC DNA]</scope>
    <source>
        <strain evidence="4 5">JCM 32154</strain>
    </source>
</reference>
<name>A0A6I5RP96_9PSED</name>
<dbReference type="PANTHER" id="PTHR37302:SF3">
    <property type="entry name" value="DAMAGE-INDUCIBLE PROTEIN DINB"/>
    <property type="match status" value="1"/>
</dbReference>
<dbReference type="RefSeq" id="WP_163934610.1">
    <property type="nucleotide sequence ID" value="NZ_BMQU01000019.1"/>
</dbReference>
<keyword evidence="2 3" id="KW-0479">Metal-binding</keyword>
<dbReference type="InterPro" id="IPR007837">
    <property type="entry name" value="DinB"/>
</dbReference>
<feature type="binding site" evidence="3">
    <location>
        <position position="52"/>
    </location>
    <ligand>
        <name>a divalent metal cation</name>
        <dbReference type="ChEBI" id="CHEBI:60240"/>
    </ligand>
</feature>
<dbReference type="AlphaFoldDB" id="A0A6I5RP96"/>
<evidence type="ECO:0000256" key="3">
    <source>
        <dbReference type="PIRSR" id="PIRSR607837-1"/>
    </source>
</evidence>
<evidence type="ECO:0000313" key="4">
    <source>
        <dbReference type="EMBL" id="NES09713.1"/>
    </source>
</evidence>
<organism evidence="4 5">
    <name type="scientific">Pseudomonas laurentiana</name>
    <dbReference type="NCBI Taxonomy" id="2364649"/>
    <lineage>
        <taxon>Bacteria</taxon>
        <taxon>Pseudomonadati</taxon>
        <taxon>Pseudomonadota</taxon>
        <taxon>Gammaproteobacteria</taxon>
        <taxon>Pseudomonadales</taxon>
        <taxon>Pseudomonadaceae</taxon>
        <taxon>Pseudomonas</taxon>
    </lineage>
</organism>
<dbReference type="EMBL" id="JAAHBT010000070">
    <property type="protein sequence ID" value="NES09713.1"/>
    <property type="molecule type" value="Genomic_DNA"/>
</dbReference>
<protein>
    <submittedName>
        <fullName evidence="4">Damage-inducible protein DinB</fullName>
    </submittedName>
</protein>
<dbReference type="Proteomes" id="UP000471751">
    <property type="component" value="Unassembled WGS sequence"/>
</dbReference>
<dbReference type="Gene3D" id="1.20.120.450">
    <property type="entry name" value="dinb family like domain"/>
    <property type="match status" value="1"/>
</dbReference>
<accession>A0A6I5RP96</accession>
<gene>
    <name evidence="4" type="ORF">G3O07_08145</name>
</gene>
<comment type="similarity">
    <text evidence="1">Belongs to the DinB family.</text>
</comment>
<sequence>MAEPLSHHLLTMAYNNAWANHRLYKACLQLTQDDFVAPRCGFFPSIKATLEHILQVDSFYLQALECEHRGEPPDTEAEGLFEPQEIFESCDQLQREQAQVDHRLIAYCSQLHDHQLQREVSIVRPGRVQSEQRLRLLAHLFQHQIHHRGQVHAMLAETEIPPPQLDEFFFAQESDLRAQDFAELGWTEEQIWG</sequence>
<evidence type="ECO:0000256" key="1">
    <source>
        <dbReference type="ARBA" id="ARBA00008635"/>
    </source>
</evidence>
<dbReference type="InterPro" id="IPR034660">
    <property type="entry name" value="DinB/YfiT-like"/>
</dbReference>
<dbReference type="SUPFAM" id="SSF109854">
    <property type="entry name" value="DinB/YfiT-like putative metalloenzymes"/>
    <property type="match status" value="1"/>
</dbReference>
<comment type="caution">
    <text evidence="4">The sequence shown here is derived from an EMBL/GenBank/DDBJ whole genome shotgun (WGS) entry which is preliminary data.</text>
</comment>
<proteinExistence type="inferred from homology"/>
<dbReference type="PANTHER" id="PTHR37302">
    <property type="entry name" value="SLR1116 PROTEIN"/>
    <property type="match status" value="1"/>
</dbReference>
<evidence type="ECO:0000313" key="5">
    <source>
        <dbReference type="Proteomes" id="UP000471751"/>
    </source>
</evidence>
<feature type="binding site" evidence="3">
    <location>
        <position position="143"/>
    </location>
    <ligand>
        <name>a divalent metal cation</name>
        <dbReference type="ChEBI" id="CHEBI:60240"/>
    </ligand>
</feature>
<dbReference type="GO" id="GO:0046872">
    <property type="term" value="F:metal ion binding"/>
    <property type="evidence" value="ECO:0007669"/>
    <property type="project" value="UniProtKB-KW"/>
</dbReference>
<dbReference type="Pfam" id="PF05163">
    <property type="entry name" value="DinB"/>
    <property type="match status" value="1"/>
</dbReference>
<evidence type="ECO:0000256" key="2">
    <source>
        <dbReference type="ARBA" id="ARBA00022723"/>
    </source>
</evidence>
<feature type="binding site" evidence="3">
    <location>
        <position position="147"/>
    </location>
    <ligand>
        <name>a divalent metal cation</name>
        <dbReference type="ChEBI" id="CHEBI:60240"/>
    </ligand>
</feature>
<keyword evidence="5" id="KW-1185">Reference proteome</keyword>